<proteinExistence type="predicted"/>
<dbReference type="Proteomes" id="UP001150217">
    <property type="component" value="Unassembled WGS sequence"/>
</dbReference>
<sequence length="133" mass="14621">MSKLEISGSESSRNHFVSYTIKMVKAIESQQEFMEIINGDTPVIIDFWATWCGPCKQISPVFEKLSAKPDFAGVKFFKVDTDAQEAIAQEVGITAMPTFMVFRNGEKIEETKGALPANLTKLVEKAASLAPTA</sequence>
<reference evidence="3" key="1">
    <citation type="submission" date="2022-08" db="EMBL/GenBank/DDBJ databases">
        <title>A Global Phylogenomic Analysis of the Shiitake Genus Lentinula.</title>
        <authorList>
            <consortium name="DOE Joint Genome Institute"/>
            <person name="Sierra-Patev S."/>
            <person name="Min B."/>
            <person name="Naranjo-Ortiz M."/>
            <person name="Looney B."/>
            <person name="Konkel Z."/>
            <person name="Slot J.C."/>
            <person name="Sakamoto Y."/>
            <person name="Steenwyk J.L."/>
            <person name="Rokas A."/>
            <person name="Carro J."/>
            <person name="Camarero S."/>
            <person name="Ferreira P."/>
            <person name="Molpeceres G."/>
            <person name="Ruiz-Duenas F.J."/>
            <person name="Serrano A."/>
            <person name="Henrissat B."/>
            <person name="Drula E."/>
            <person name="Hughes K.W."/>
            <person name="Mata J.L."/>
            <person name="Ishikawa N.K."/>
            <person name="Vargas-Isla R."/>
            <person name="Ushijima S."/>
            <person name="Smith C.A."/>
            <person name="Ahrendt S."/>
            <person name="Andreopoulos W."/>
            <person name="He G."/>
            <person name="Labutti K."/>
            <person name="Lipzen A."/>
            <person name="Ng V."/>
            <person name="Riley R."/>
            <person name="Sandor L."/>
            <person name="Barry K."/>
            <person name="Martinez A.T."/>
            <person name="Xiao Y."/>
            <person name="Gibbons J.G."/>
            <person name="Terashima K."/>
            <person name="Grigoriev I.V."/>
            <person name="Hibbett D.S."/>
        </authorList>
    </citation>
    <scope>NUCLEOTIDE SEQUENCE</scope>
    <source>
        <strain evidence="3">RHP3577 ss4</strain>
    </source>
</reference>
<evidence type="ECO:0000313" key="3">
    <source>
        <dbReference type="EMBL" id="KAJ4489257.1"/>
    </source>
</evidence>
<dbReference type="Pfam" id="PF00085">
    <property type="entry name" value="Thioredoxin"/>
    <property type="match status" value="1"/>
</dbReference>
<dbReference type="PRINTS" id="PR00421">
    <property type="entry name" value="THIOREDOXIN"/>
</dbReference>
<dbReference type="NCBIfam" id="TIGR01068">
    <property type="entry name" value="thioredoxin"/>
    <property type="match status" value="1"/>
</dbReference>
<gene>
    <name evidence="3" type="ORF">C8R41DRAFT_835480</name>
</gene>
<keyword evidence="1" id="KW-1015">Disulfide bond</keyword>
<comment type="caution">
    <text evidence="3">The sequence shown here is derived from an EMBL/GenBank/DDBJ whole genome shotgun (WGS) entry which is preliminary data.</text>
</comment>
<dbReference type="EMBL" id="JANVFT010000044">
    <property type="protein sequence ID" value="KAJ4489257.1"/>
    <property type="molecule type" value="Genomic_DNA"/>
</dbReference>
<dbReference type="CDD" id="cd02947">
    <property type="entry name" value="TRX_family"/>
    <property type="match status" value="1"/>
</dbReference>
<dbReference type="PANTHER" id="PTHR46115">
    <property type="entry name" value="THIOREDOXIN-LIKE PROTEIN 1"/>
    <property type="match status" value="1"/>
</dbReference>
<name>A0ABQ8VIV8_9AGAR</name>
<feature type="domain" description="Thioredoxin" evidence="2">
    <location>
        <begin position="22"/>
        <end position="128"/>
    </location>
</feature>
<protein>
    <submittedName>
        <fullName evidence="3">Thioredoxin</fullName>
    </submittedName>
</protein>
<evidence type="ECO:0000259" key="2">
    <source>
        <dbReference type="PROSITE" id="PS51352"/>
    </source>
</evidence>
<accession>A0ABQ8VIV8</accession>
<organism evidence="3 4">
    <name type="scientific">Lentinula lateritia</name>
    <dbReference type="NCBI Taxonomy" id="40482"/>
    <lineage>
        <taxon>Eukaryota</taxon>
        <taxon>Fungi</taxon>
        <taxon>Dikarya</taxon>
        <taxon>Basidiomycota</taxon>
        <taxon>Agaricomycotina</taxon>
        <taxon>Agaricomycetes</taxon>
        <taxon>Agaricomycetidae</taxon>
        <taxon>Agaricales</taxon>
        <taxon>Marasmiineae</taxon>
        <taxon>Omphalotaceae</taxon>
        <taxon>Lentinula</taxon>
    </lineage>
</organism>
<dbReference type="InterPro" id="IPR005746">
    <property type="entry name" value="Thioredoxin"/>
</dbReference>
<keyword evidence="4" id="KW-1185">Reference proteome</keyword>
<evidence type="ECO:0000256" key="1">
    <source>
        <dbReference type="ARBA" id="ARBA00023157"/>
    </source>
</evidence>
<evidence type="ECO:0000313" key="4">
    <source>
        <dbReference type="Proteomes" id="UP001150217"/>
    </source>
</evidence>
<dbReference type="Gene3D" id="3.40.30.10">
    <property type="entry name" value="Glutaredoxin"/>
    <property type="match status" value="1"/>
</dbReference>
<dbReference type="InterPro" id="IPR017937">
    <property type="entry name" value="Thioredoxin_CS"/>
</dbReference>
<dbReference type="InterPro" id="IPR036249">
    <property type="entry name" value="Thioredoxin-like_sf"/>
</dbReference>
<dbReference type="InterPro" id="IPR013766">
    <property type="entry name" value="Thioredoxin_domain"/>
</dbReference>
<dbReference type="PROSITE" id="PS51352">
    <property type="entry name" value="THIOREDOXIN_2"/>
    <property type="match status" value="1"/>
</dbReference>
<dbReference type="PROSITE" id="PS00194">
    <property type="entry name" value="THIOREDOXIN_1"/>
    <property type="match status" value="1"/>
</dbReference>
<dbReference type="SUPFAM" id="SSF52833">
    <property type="entry name" value="Thioredoxin-like"/>
    <property type="match status" value="1"/>
</dbReference>